<dbReference type="Pfam" id="PF13416">
    <property type="entry name" value="SBP_bac_8"/>
    <property type="match status" value="1"/>
</dbReference>
<feature type="region of interest" description="Disordered" evidence="1">
    <location>
        <begin position="16"/>
        <end position="37"/>
    </location>
</feature>
<feature type="region of interest" description="Disordered" evidence="1">
    <location>
        <begin position="432"/>
        <end position="452"/>
    </location>
</feature>
<name>A0ABP7XJA3_9ACTN</name>
<proteinExistence type="predicted"/>
<organism evidence="2 3">
    <name type="scientific">Nocardioides fonticola</name>
    <dbReference type="NCBI Taxonomy" id="450363"/>
    <lineage>
        <taxon>Bacteria</taxon>
        <taxon>Bacillati</taxon>
        <taxon>Actinomycetota</taxon>
        <taxon>Actinomycetes</taxon>
        <taxon>Propionibacteriales</taxon>
        <taxon>Nocardioidaceae</taxon>
        <taxon>Nocardioides</taxon>
    </lineage>
</organism>
<evidence type="ECO:0000313" key="3">
    <source>
        <dbReference type="Proteomes" id="UP001501495"/>
    </source>
</evidence>
<protein>
    <recommendedName>
        <fullName evidence="4">Extracellular solute-binding protein</fullName>
    </recommendedName>
</protein>
<evidence type="ECO:0000256" key="1">
    <source>
        <dbReference type="SAM" id="MobiDB-lite"/>
    </source>
</evidence>
<dbReference type="InterPro" id="IPR006059">
    <property type="entry name" value="SBP"/>
</dbReference>
<accession>A0ABP7XJA3</accession>
<gene>
    <name evidence="2" type="ORF">GCM10022215_21710</name>
</gene>
<evidence type="ECO:0008006" key="4">
    <source>
        <dbReference type="Google" id="ProtNLM"/>
    </source>
</evidence>
<dbReference type="InterPro" id="IPR050490">
    <property type="entry name" value="Bact_solute-bd_prot1"/>
</dbReference>
<feature type="compositionally biased region" description="Low complexity" evidence="1">
    <location>
        <begin position="22"/>
        <end position="33"/>
    </location>
</feature>
<keyword evidence="3" id="KW-1185">Reference proteome</keyword>
<comment type="caution">
    <text evidence="2">The sequence shown here is derived from an EMBL/GenBank/DDBJ whole genome shotgun (WGS) entry which is preliminary data.</text>
</comment>
<evidence type="ECO:0000313" key="2">
    <source>
        <dbReference type="EMBL" id="GAA4119336.1"/>
    </source>
</evidence>
<dbReference type="PANTHER" id="PTHR43649:SF12">
    <property type="entry name" value="DIACETYLCHITOBIOSE BINDING PROTEIN DASA"/>
    <property type="match status" value="1"/>
</dbReference>
<feature type="compositionally biased region" description="Pro residues" evidence="1">
    <location>
        <begin position="439"/>
        <end position="452"/>
    </location>
</feature>
<reference evidence="3" key="1">
    <citation type="journal article" date="2019" name="Int. J. Syst. Evol. Microbiol.">
        <title>The Global Catalogue of Microorganisms (GCM) 10K type strain sequencing project: providing services to taxonomists for standard genome sequencing and annotation.</title>
        <authorList>
            <consortium name="The Broad Institute Genomics Platform"/>
            <consortium name="The Broad Institute Genome Sequencing Center for Infectious Disease"/>
            <person name="Wu L."/>
            <person name="Ma J."/>
        </authorList>
    </citation>
    <scope>NUCLEOTIDE SEQUENCE [LARGE SCALE GENOMIC DNA]</scope>
    <source>
        <strain evidence="3">JCM 16703</strain>
    </source>
</reference>
<dbReference type="Gene3D" id="3.40.190.10">
    <property type="entry name" value="Periplasmic binding protein-like II"/>
    <property type="match status" value="1"/>
</dbReference>
<dbReference type="Proteomes" id="UP001501495">
    <property type="component" value="Unassembled WGS sequence"/>
</dbReference>
<dbReference type="PANTHER" id="PTHR43649">
    <property type="entry name" value="ARABINOSE-BINDING PROTEIN-RELATED"/>
    <property type="match status" value="1"/>
</dbReference>
<sequence>MGVLAAAVLALAGCSDDTEPVSAPTAPSTSTSPAPLPKVDLTLGVYGTPDEVAAYQSMVRAYNAVSDNSTVTVKAWRDRDELVDYLRHADDEHPVPDVFLASRSDLTFLQENGLNKPVDELLDERNVDFGDGYSRDAIEGFSDDRKLQCMPYAVSPTVAYYNTDLVDFAKMAKRGLPAPSEPYTRWNLEQFTAAVTFAARPRTGAAGVAVSPTLDGLAPFVLAGGGSVFGDGTPPTSLALSSDDSRAALGQILPILRDPQLTLTSAQLRAASPLRWFERGKVGVIFGPRSLVPALRGVEGLRFDVLPVPSISTSATTGDVIGMCLSARTPNTVEAADFLAFASSPDAVRMVTRTGYLVPTNQQVALSDDFLQPTLMPMHASVFNSAVRTMVLPPFLDDYATLDERVAGLVRRLVLSPGTLDLDGLTQRIDERSQQVLAPPTPSVSPSPSPSE</sequence>
<dbReference type="SUPFAM" id="SSF53850">
    <property type="entry name" value="Periplasmic binding protein-like II"/>
    <property type="match status" value="1"/>
</dbReference>
<dbReference type="EMBL" id="BAAAZH010000014">
    <property type="protein sequence ID" value="GAA4119336.1"/>
    <property type="molecule type" value="Genomic_DNA"/>
</dbReference>